<reference evidence="2 3" key="1">
    <citation type="submission" date="2017-10" db="EMBL/GenBank/DDBJ databases">
        <title>The draft genome sequence of Lewinella nigricans NBRC 102662.</title>
        <authorList>
            <person name="Wang K."/>
        </authorList>
    </citation>
    <scope>NUCLEOTIDE SEQUENCE [LARGE SCALE GENOMIC DNA]</scope>
    <source>
        <strain evidence="2 3">NBRC 102662</strain>
    </source>
</reference>
<protein>
    <submittedName>
        <fullName evidence="2">Uncharacterized protein</fullName>
    </submittedName>
</protein>
<dbReference type="AlphaFoldDB" id="A0A2D0NIV5"/>
<evidence type="ECO:0000313" key="2">
    <source>
        <dbReference type="EMBL" id="PHN08129.1"/>
    </source>
</evidence>
<feature type="compositionally biased region" description="Polar residues" evidence="1">
    <location>
        <begin position="197"/>
        <end position="207"/>
    </location>
</feature>
<evidence type="ECO:0000313" key="3">
    <source>
        <dbReference type="Proteomes" id="UP000223913"/>
    </source>
</evidence>
<gene>
    <name evidence="2" type="ORF">CRP01_02065</name>
</gene>
<dbReference type="OrthoDB" id="1494541at2"/>
<comment type="caution">
    <text evidence="2">The sequence shown here is derived from an EMBL/GenBank/DDBJ whole genome shotgun (WGS) entry which is preliminary data.</text>
</comment>
<organism evidence="2 3">
    <name type="scientific">Flavilitoribacter nigricans (strain ATCC 23147 / DSM 23189 / NBRC 102662 / NCIMB 1420 / SS-2)</name>
    <name type="common">Lewinella nigricans</name>
    <dbReference type="NCBI Taxonomy" id="1122177"/>
    <lineage>
        <taxon>Bacteria</taxon>
        <taxon>Pseudomonadati</taxon>
        <taxon>Bacteroidota</taxon>
        <taxon>Saprospiria</taxon>
        <taxon>Saprospirales</taxon>
        <taxon>Lewinellaceae</taxon>
        <taxon>Flavilitoribacter</taxon>
    </lineage>
</organism>
<dbReference type="RefSeq" id="WP_143473232.1">
    <property type="nucleotide sequence ID" value="NZ_PDUD01000002.1"/>
</dbReference>
<keyword evidence="3" id="KW-1185">Reference proteome</keyword>
<evidence type="ECO:0000256" key="1">
    <source>
        <dbReference type="SAM" id="MobiDB-lite"/>
    </source>
</evidence>
<feature type="region of interest" description="Disordered" evidence="1">
    <location>
        <begin position="197"/>
        <end position="222"/>
    </location>
</feature>
<sequence>MNSSQLPPLQGELDKRISHHQPNFRQLGRFLSLAVIVSLLFGACNVSSSGLEQEELFPKQLVAAPIPEISDFFEVFTIDPTLDTTFQTQSGTRVYVPANSIVNTEGALVNEMVEIRFREIRKAHEIIASGIPMRYFDETGSESWMQTAGMFEVNGSLRGEQVAIAAGKTITVEFAAETSEPVDFWYFDAVSGNWANKAQNTTGTENLPVSDPDALPGEVAPPPPPPIQPVIGNPKKILPPLKIDYKFFPELKEFRNLEWEYTGPAADNPRNDPSFFDKWDNLVINKGTGSSYRLTFSRSGESLDVPVRPCFRRAKDLEAFNQSMTAYRKKQQEYDAYVIREQERETFRQRQYGFIRQVSIQEFGIFNWDYLIKADVALPLVADFDFEVQLPEHLEKDIIVYLITGEGRSVISFPKYDWARFSYRPEMDNRLVAVLPDGRVAVFSQEQFNAEKDQLQNARNQAYQFKMKVLPDRVDNLQDLEQIGD</sequence>
<dbReference type="EMBL" id="PDUD01000002">
    <property type="protein sequence ID" value="PHN08129.1"/>
    <property type="molecule type" value="Genomic_DNA"/>
</dbReference>
<name>A0A2D0NIV5_FLAN2</name>
<accession>A0A2D0NIV5</accession>
<proteinExistence type="predicted"/>
<dbReference type="Proteomes" id="UP000223913">
    <property type="component" value="Unassembled WGS sequence"/>
</dbReference>